<dbReference type="STRING" id="118168.MC7420_3965"/>
<dbReference type="HOGENOM" id="CLU_202405_0_0_3"/>
<dbReference type="SUPFAM" id="SSF143422">
    <property type="entry name" value="Transposase IS200-like"/>
    <property type="match status" value="1"/>
</dbReference>
<dbReference type="OrthoDB" id="9798161at2"/>
<evidence type="ECO:0000259" key="1">
    <source>
        <dbReference type="Pfam" id="PF01797"/>
    </source>
</evidence>
<proteinExistence type="predicted"/>
<dbReference type="GO" id="GO:0004803">
    <property type="term" value="F:transposase activity"/>
    <property type="evidence" value="ECO:0007669"/>
    <property type="project" value="InterPro"/>
</dbReference>
<sequence length="71" mass="8284">MQLSKFINNLKTVTSGKVNKEFSEHLAQFFWKKDDDSKREFWNDSYAIESVGGANIEVLERYIRGQNAPTR</sequence>
<gene>
    <name evidence="2" type="ORF">MC7420_3965</name>
</gene>
<reference evidence="2 3" key="1">
    <citation type="submission" date="2008-07" db="EMBL/GenBank/DDBJ databases">
        <authorList>
            <person name="Tandeau de Marsac N."/>
            <person name="Ferriera S."/>
            <person name="Johnson J."/>
            <person name="Kravitz S."/>
            <person name="Beeson K."/>
            <person name="Sutton G."/>
            <person name="Rogers Y.-H."/>
            <person name="Friedman R."/>
            <person name="Frazier M."/>
            <person name="Venter J.C."/>
        </authorList>
    </citation>
    <scope>NUCLEOTIDE SEQUENCE [LARGE SCALE GENOMIC DNA]</scope>
    <source>
        <strain evidence="2 3">PCC 7420</strain>
    </source>
</reference>
<organism evidence="2 3">
    <name type="scientific">Coleofasciculus chthonoplastes PCC 7420</name>
    <dbReference type="NCBI Taxonomy" id="118168"/>
    <lineage>
        <taxon>Bacteria</taxon>
        <taxon>Bacillati</taxon>
        <taxon>Cyanobacteriota</taxon>
        <taxon>Cyanophyceae</taxon>
        <taxon>Coleofasciculales</taxon>
        <taxon>Coleofasciculaceae</taxon>
        <taxon>Coleofasciculus</taxon>
    </lineage>
</organism>
<dbReference type="Pfam" id="PF01797">
    <property type="entry name" value="Y1_Tnp"/>
    <property type="match status" value="1"/>
</dbReference>
<keyword evidence="3" id="KW-1185">Reference proteome</keyword>
<dbReference type="GO" id="GO:0003677">
    <property type="term" value="F:DNA binding"/>
    <property type="evidence" value="ECO:0007669"/>
    <property type="project" value="InterPro"/>
</dbReference>
<dbReference type="AlphaFoldDB" id="B4VUE2"/>
<evidence type="ECO:0000313" key="2">
    <source>
        <dbReference type="EMBL" id="EDX74441.1"/>
    </source>
</evidence>
<feature type="domain" description="Transposase IS200-like" evidence="1">
    <location>
        <begin position="1"/>
        <end position="66"/>
    </location>
</feature>
<accession>B4VUE2</accession>
<name>B4VUE2_9CYAN</name>
<dbReference type="InterPro" id="IPR036515">
    <property type="entry name" value="Transposase_17_sf"/>
</dbReference>
<dbReference type="GO" id="GO:0006313">
    <property type="term" value="P:DNA transposition"/>
    <property type="evidence" value="ECO:0007669"/>
    <property type="project" value="InterPro"/>
</dbReference>
<evidence type="ECO:0000313" key="3">
    <source>
        <dbReference type="Proteomes" id="UP000003835"/>
    </source>
</evidence>
<dbReference type="EMBL" id="DS989853">
    <property type="protein sequence ID" value="EDX74441.1"/>
    <property type="molecule type" value="Genomic_DNA"/>
</dbReference>
<dbReference type="Proteomes" id="UP000003835">
    <property type="component" value="Unassembled WGS sequence"/>
</dbReference>
<dbReference type="Gene3D" id="3.30.70.1290">
    <property type="entry name" value="Transposase IS200-like"/>
    <property type="match status" value="1"/>
</dbReference>
<protein>
    <recommendedName>
        <fullName evidence="1">Transposase IS200-like domain-containing protein</fullName>
    </recommendedName>
</protein>
<dbReference type="eggNOG" id="COG1943">
    <property type="taxonomic scope" value="Bacteria"/>
</dbReference>
<dbReference type="InterPro" id="IPR002686">
    <property type="entry name" value="Transposase_17"/>
</dbReference>